<evidence type="ECO:0000313" key="2">
    <source>
        <dbReference type="Proteomes" id="UP001409291"/>
    </source>
</evidence>
<proteinExistence type="predicted"/>
<comment type="caution">
    <text evidence="1">The sequence shown here is derived from an EMBL/GenBank/DDBJ whole genome shotgun (WGS) entry which is preliminary data.</text>
</comment>
<dbReference type="EMBL" id="JBDJNQ010000014">
    <property type="protein sequence ID" value="MEN5380176.1"/>
    <property type="molecule type" value="Genomic_DNA"/>
</dbReference>
<name>A0ABV0BZR8_9SPHI</name>
<accession>A0ABV0BZR8</accession>
<protein>
    <submittedName>
        <fullName evidence="1">Uncharacterized protein</fullName>
    </submittedName>
</protein>
<keyword evidence="2" id="KW-1185">Reference proteome</keyword>
<dbReference type="Proteomes" id="UP001409291">
    <property type="component" value="Unassembled WGS sequence"/>
</dbReference>
<sequence length="132" mass="14331">MERAIKIFLMVCVVSFICGSCSKESDSDSSSYQITYTLKGPATTAQVQYTPTITDPYNIPDNYEEIVSVPWQKTVTLIDAVGGAGFSVSIDGGMPGAKYQMSILGKDGSILKDGELVLDNEGYGVFLINYYK</sequence>
<dbReference type="RefSeq" id="WP_346583067.1">
    <property type="nucleotide sequence ID" value="NZ_JBDJNQ010000014.1"/>
</dbReference>
<reference evidence="1 2" key="1">
    <citation type="submission" date="2024-04" db="EMBL/GenBank/DDBJ databases">
        <title>WGS of bacteria from Torrens River.</title>
        <authorList>
            <person name="Wyrsch E.R."/>
            <person name="Drigo B."/>
        </authorList>
    </citation>
    <scope>NUCLEOTIDE SEQUENCE [LARGE SCALE GENOMIC DNA]</scope>
    <source>
        <strain evidence="1 2">TWI391</strain>
    </source>
</reference>
<gene>
    <name evidence="1" type="ORF">ABE541_23110</name>
</gene>
<evidence type="ECO:0000313" key="1">
    <source>
        <dbReference type="EMBL" id="MEN5380176.1"/>
    </source>
</evidence>
<organism evidence="1 2">
    <name type="scientific">Sphingobacterium kitahiroshimense</name>
    <dbReference type="NCBI Taxonomy" id="470446"/>
    <lineage>
        <taxon>Bacteria</taxon>
        <taxon>Pseudomonadati</taxon>
        <taxon>Bacteroidota</taxon>
        <taxon>Sphingobacteriia</taxon>
        <taxon>Sphingobacteriales</taxon>
        <taxon>Sphingobacteriaceae</taxon>
        <taxon>Sphingobacterium</taxon>
    </lineage>
</organism>